<dbReference type="SUPFAM" id="SSF100950">
    <property type="entry name" value="NagB/RpiA/CoA transferase-like"/>
    <property type="match status" value="1"/>
</dbReference>
<evidence type="ECO:0000256" key="6">
    <source>
        <dbReference type="ARBA" id="ARBA00040353"/>
    </source>
</evidence>
<name>A0A445B7M8_ARAHY</name>
<dbReference type="AlphaFoldDB" id="A0A445B7M8"/>
<dbReference type="GO" id="GO:0009535">
    <property type="term" value="C:chloroplast thylakoid membrane"/>
    <property type="evidence" value="ECO:0007669"/>
    <property type="project" value="UniProtKB-SubCell"/>
</dbReference>
<keyword evidence="7" id="KW-0793">Thylakoid</keyword>
<dbReference type="STRING" id="3818.A0A445B7M8"/>
<dbReference type="OrthoDB" id="1555531at2759"/>
<evidence type="ECO:0000256" key="1">
    <source>
        <dbReference type="ARBA" id="ARBA00004185"/>
    </source>
</evidence>
<dbReference type="Gene3D" id="3.40.50.1360">
    <property type="match status" value="1"/>
</dbReference>
<keyword evidence="9" id="KW-1185">Reference proteome</keyword>
<evidence type="ECO:0000313" key="9">
    <source>
        <dbReference type="Proteomes" id="UP000289738"/>
    </source>
</evidence>
<protein>
    <recommendedName>
        <fullName evidence="6 7">Photosystem I reaction center subunit II, chloroplastic</fullName>
    </recommendedName>
</protein>
<dbReference type="EMBL" id="SDMP01000010">
    <property type="protein sequence ID" value="RYR34679.1"/>
    <property type="molecule type" value="Genomic_DNA"/>
</dbReference>
<reference evidence="8 9" key="1">
    <citation type="submission" date="2019-01" db="EMBL/GenBank/DDBJ databases">
        <title>Sequencing of cultivated peanut Arachis hypogaea provides insights into genome evolution and oil improvement.</title>
        <authorList>
            <person name="Chen X."/>
        </authorList>
    </citation>
    <scope>NUCLEOTIDE SEQUENCE [LARGE SCALE GENOMIC DNA]</scope>
    <source>
        <strain evidence="9">cv. Fuhuasheng</strain>
        <tissue evidence="8">Leaves</tissue>
    </source>
</reference>
<evidence type="ECO:0000256" key="7">
    <source>
        <dbReference type="RuleBase" id="RU368104"/>
    </source>
</evidence>
<dbReference type="GO" id="GO:0009538">
    <property type="term" value="C:photosystem I reaction center"/>
    <property type="evidence" value="ECO:0007669"/>
    <property type="project" value="UniProtKB-UniRule"/>
</dbReference>
<dbReference type="GO" id="GO:0015979">
    <property type="term" value="P:photosynthesis"/>
    <property type="evidence" value="ECO:0007669"/>
    <property type="project" value="UniProtKB-UniRule"/>
</dbReference>
<organism evidence="8 9">
    <name type="scientific">Arachis hypogaea</name>
    <name type="common">Peanut</name>
    <dbReference type="NCBI Taxonomy" id="3818"/>
    <lineage>
        <taxon>Eukaryota</taxon>
        <taxon>Viridiplantae</taxon>
        <taxon>Streptophyta</taxon>
        <taxon>Embryophyta</taxon>
        <taxon>Tracheophyta</taxon>
        <taxon>Spermatophyta</taxon>
        <taxon>Magnoliopsida</taxon>
        <taxon>eudicotyledons</taxon>
        <taxon>Gunneridae</taxon>
        <taxon>Pentapetalae</taxon>
        <taxon>rosids</taxon>
        <taxon>fabids</taxon>
        <taxon>Fabales</taxon>
        <taxon>Fabaceae</taxon>
        <taxon>Papilionoideae</taxon>
        <taxon>50 kb inversion clade</taxon>
        <taxon>dalbergioids sensu lato</taxon>
        <taxon>Dalbergieae</taxon>
        <taxon>Pterocarpus clade</taxon>
        <taxon>Arachis</taxon>
    </lineage>
</organism>
<dbReference type="Pfam" id="PF02531">
    <property type="entry name" value="PsaD"/>
    <property type="match status" value="1"/>
</dbReference>
<dbReference type="PANTHER" id="PTHR31982:SF5">
    <property type="entry name" value="PHOTOSYSTEM I REACTION CENTER SUBUNIT II, CHLOROPLASTIC"/>
    <property type="match status" value="1"/>
</dbReference>
<evidence type="ECO:0000256" key="3">
    <source>
        <dbReference type="ARBA" id="ARBA00022531"/>
    </source>
</evidence>
<dbReference type="PANTHER" id="PTHR31982">
    <property type="entry name" value="PHOTOSYSTEM I REACTION CENTER SUBUNIT II-1, CHLOROPLASTIC-RELATED"/>
    <property type="match status" value="1"/>
</dbReference>
<dbReference type="InterPro" id="IPR036579">
    <property type="entry name" value="PsaD_sf"/>
</dbReference>
<dbReference type="InterPro" id="IPR003685">
    <property type="entry name" value="PsaD"/>
</dbReference>
<dbReference type="InterPro" id="IPR037171">
    <property type="entry name" value="NagB/RpiA_transferase-like"/>
</dbReference>
<comment type="caution">
    <text evidence="8">The sequence shown here is derived from an EMBL/GenBank/DDBJ whole genome shotgun (WGS) entry which is preliminary data.</text>
</comment>
<dbReference type="Gene3D" id="3.30.1470.10">
    <property type="entry name" value="Photosystem I PsaD, reaction center subunit II"/>
    <property type="match status" value="1"/>
</dbReference>
<keyword evidence="3 7" id="KW-0602">Photosynthesis</keyword>
<keyword evidence="4 7" id="KW-0603">Photosystem I</keyword>
<comment type="subcellular location">
    <subcellularLocation>
        <location evidence="1 7">Plastid</location>
        <location evidence="1 7">Chloroplast thylakoid membrane</location>
        <topology evidence="1 7">Peripheral membrane protein</topology>
        <orientation evidence="1 7">Stromal side</orientation>
    </subcellularLocation>
</comment>
<dbReference type="SMR" id="A0A445B7M8"/>
<proteinExistence type="inferred from homology"/>
<accession>A0A445B7M8</accession>
<dbReference type="Gramene" id="arahy.Tifrunner.gnm2.ann2.Ah10g157100.1">
    <property type="protein sequence ID" value="arahy.Tifrunner.gnm2.ann2.Ah10g157100.1-CDS-1"/>
    <property type="gene ID" value="arahy.Tifrunner.gnm2.ann2.Ah10g157100"/>
</dbReference>
<sequence>MVFGLGIGSTAVFVVVKLDHILSTDQLSNIIGVPSSKHTKEQACFLEIPLFASTPSNRVWKQPLAVSFTTVKPQLKFIIIKASAAEEKVEAAAPAAEKEEVPVGFISPELDPNTPSSIFGGSTGGLLRKAQVEEFYAITWDSPKE</sequence>
<evidence type="ECO:0000256" key="5">
    <source>
        <dbReference type="ARBA" id="ARBA00025555"/>
    </source>
</evidence>
<dbReference type="Proteomes" id="UP000289738">
    <property type="component" value="Chromosome A10"/>
</dbReference>
<comment type="similarity">
    <text evidence="2 7">Belongs to the PsaD family.</text>
</comment>
<evidence type="ECO:0000313" key="8">
    <source>
        <dbReference type="EMBL" id="RYR34679.1"/>
    </source>
</evidence>
<gene>
    <name evidence="8" type="ORF">Ahy_A10g049670</name>
</gene>
<dbReference type="SUPFAM" id="SSF64234">
    <property type="entry name" value="Photosystem I subunit PsaD"/>
    <property type="match status" value="1"/>
</dbReference>
<evidence type="ECO:0000256" key="4">
    <source>
        <dbReference type="ARBA" id="ARBA00022836"/>
    </source>
</evidence>
<comment type="function">
    <text evidence="5">PsaD can form complexes with ferredoxin and ferredoxin-oxidoreductase in photosystem I (PS I) reaction center. PSAD may encode the ferredoxin-docking protein.</text>
</comment>
<evidence type="ECO:0000256" key="2">
    <source>
        <dbReference type="ARBA" id="ARBA00009926"/>
    </source>
</evidence>